<dbReference type="InterPro" id="IPR002347">
    <property type="entry name" value="SDR_fam"/>
</dbReference>
<evidence type="ECO:0000256" key="3">
    <source>
        <dbReference type="ARBA" id="ARBA00023002"/>
    </source>
</evidence>
<dbReference type="Pfam" id="PF13561">
    <property type="entry name" value="adh_short_C2"/>
    <property type="match status" value="1"/>
</dbReference>
<keyword evidence="6" id="KW-1185">Reference proteome</keyword>
<protein>
    <recommendedName>
        <fullName evidence="4">SET domain-containing protein</fullName>
    </recommendedName>
</protein>
<gene>
    <name evidence="5" type="ORF">N0V83_001299</name>
</gene>
<dbReference type="InterPro" id="IPR036291">
    <property type="entry name" value="NAD(P)-bd_dom_sf"/>
</dbReference>
<evidence type="ECO:0000256" key="2">
    <source>
        <dbReference type="ARBA" id="ARBA00022857"/>
    </source>
</evidence>
<dbReference type="OrthoDB" id="265717at2759"/>
<evidence type="ECO:0000313" key="5">
    <source>
        <dbReference type="EMBL" id="KAJ4376019.1"/>
    </source>
</evidence>
<dbReference type="GO" id="GO:0016491">
    <property type="term" value="F:oxidoreductase activity"/>
    <property type="evidence" value="ECO:0007669"/>
    <property type="project" value="UniProtKB-KW"/>
</dbReference>
<dbReference type="PROSITE" id="PS50280">
    <property type="entry name" value="SET"/>
    <property type="match status" value="1"/>
</dbReference>
<feature type="domain" description="SET" evidence="4">
    <location>
        <begin position="269"/>
        <end position="435"/>
    </location>
</feature>
<dbReference type="SUPFAM" id="SSF51735">
    <property type="entry name" value="NAD(P)-binding Rossmann-fold domains"/>
    <property type="match status" value="1"/>
</dbReference>
<keyword evidence="3" id="KW-0560">Oxidoreductase</keyword>
<dbReference type="Pfam" id="PF00856">
    <property type="entry name" value="SET"/>
    <property type="match status" value="1"/>
</dbReference>
<name>A0A9W8YGW7_9PLEO</name>
<dbReference type="PANTHER" id="PTHR43618:SF18">
    <property type="entry name" value="SHORT CHAIN DEHYDROGENASE_REDUCTASE FAMILY (AFU_ORTHOLOGUE AFUA_5G12480)"/>
    <property type="match status" value="1"/>
</dbReference>
<proteinExistence type="inferred from homology"/>
<sequence>MADLDLSTLFHVKDLVAVVTGGGTGIGLMIAQALEANGAIVYILGRRQEKQGNIHPIKADVTSKSDLSAAVDHIAQKSGYVNLVVANSGITGPSLKGLDKGASLADYRAHLYNWDTNDFTNTYNVNSTAVFYTIVAFLELLDKGNKAGNIEQKSQVIAVSSIGAFNRVPLAGFAYGSSKAAVVHMMKQFATSLVQYDIRSNIIAPGLFPSEMTQETIKQRGEGKEAWPKDFVPEQRVGDVKDMAGAVLFLTSRAGAYINGNVLVIDENEYYEVRAIPGKGYGCFALRAIKRGTRILAEDPLLVVPMAAYMQSDIEEAFEKLSTEQKALYLSLHSGHGQDPKAWPSQIHPTVHGKERQRIQEQHDARVAKEPSLISIFQTNCMEWQKGAAIFPNAARFNHSCNPNACFTWNSGIGKETIHIMNNVSKDEEITLSYCDMTHDKSLRSWELKHYGFTCDCRACTEDEDDETTLAHQSALRRFRLQELERETRFLRGSRLDEGAKQPTLVGKLLELAALHRQEGDFTARLASIFLDLALICEFNGDLKMAEVAASKAVQVKRDCQGTDFPEYKKYEDVLVRIKVKLV</sequence>
<dbReference type="SUPFAM" id="SSF82199">
    <property type="entry name" value="SET domain"/>
    <property type="match status" value="1"/>
</dbReference>
<accession>A0A9W8YGW7</accession>
<dbReference type="InterPro" id="IPR001214">
    <property type="entry name" value="SET_dom"/>
</dbReference>
<dbReference type="CDD" id="cd05233">
    <property type="entry name" value="SDR_c"/>
    <property type="match status" value="1"/>
</dbReference>
<dbReference type="Gene3D" id="2.170.270.10">
    <property type="entry name" value="SET domain"/>
    <property type="match status" value="1"/>
</dbReference>
<keyword evidence="2" id="KW-0521">NADP</keyword>
<dbReference type="InterPro" id="IPR046341">
    <property type="entry name" value="SET_dom_sf"/>
</dbReference>
<evidence type="ECO:0000256" key="1">
    <source>
        <dbReference type="ARBA" id="ARBA00006484"/>
    </source>
</evidence>
<dbReference type="PROSITE" id="PS00061">
    <property type="entry name" value="ADH_SHORT"/>
    <property type="match status" value="1"/>
</dbReference>
<comment type="caution">
    <text evidence="5">The sequence shown here is derived from an EMBL/GenBank/DDBJ whole genome shotgun (WGS) entry which is preliminary data.</text>
</comment>
<evidence type="ECO:0000259" key="4">
    <source>
        <dbReference type="PROSITE" id="PS50280"/>
    </source>
</evidence>
<dbReference type="InterPro" id="IPR052178">
    <property type="entry name" value="Sec_Metab_Biosynth_SDR"/>
</dbReference>
<dbReference type="InterPro" id="IPR020904">
    <property type="entry name" value="Sc_DH/Rdtase_CS"/>
</dbReference>
<comment type="similarity">
    <text evidence="1">Belongs to the short-chain dehydrogenases/reductases (SDR) family.</text>
</comment>
<dbReference type="EMBL" id="JAPEUY010000002">
    <property type="protein sequence ID" value="KAJ4376019.1"/>
    <property type="molecule type" value="Genomic_DNA"/>
</dbReference>
<reference evidence="5" key="1">
    <citation type="submission" date="2022-10" db="EMBL/GenBank/DDBJ databases">
        <title>Tapping the CABI collections for fungal endophytes: first genome assemblies for Collariella, Neodidymelliopsis, Ascochyta clinopodiicola, Didymella pomorum, Didymosphaeria variabile, Neocosmospora piperis and Neocucurbitaria cava.</title>
        <authorList>
            <person name="Hill R."/>
        </authorList>
    </citation>
    <scope>NUCLEOTIDE SEQUENCE</scope>
    <source>
        <strain evidence="5">IMI 356814</strain>
    </source>
</reference>
<dbReference type="PRINTS" id="PR00081">
    <property type="entry name" value="GDHRDH"/>
</dbReference>
<dbReference type="SMART" id="SM00317">
    <property type="entry name" value="SET"/>
    <property type="match status" value="1"/>
</dbReference>
<dbReference type="Gene3D" id="3.40.50.720">
    <property type="entry name" value="NAD(P)-binding Rossmann-like Domain"/>
    <property type="match status" value="1"/>
</dbReference>
<dbReference type="PANTHER" id="PTHR43618">
    <property type="entry name" value="7-ALPHA-HYDROXYSTEROID DEHYDROGENASE"/>
    <property type="match status" value="1"/>
</dbReference>
<dbReference type="AlphaFoldDB" id="A0A9W8YGW7"/>
<evidence type="ECO:0000313" key="6">
    <source>
        <dbReference type="Proteomes" id="UP001140560"/>
    </source>
</evidence>
<dbReference type="CDD" id="cd20071">
    <property type="entry name" value="SET_SMYD"/>
    <property type="match status" value="1"/>
</dbReference>
<organism evidence="5 6">
    <name type="scientific">Neocucurbitaria cava</name>
    <dbReference type="NCBI Taxonomy" id="798079"/>
    <lineage>
        <taxon>Eukaryota</taxon>
        <taxon>Fungi</taxon>
        <taxon>Dikarya</taxon>
        <taxon>Ascomycota</taxon>
        <taxon>Pezizomycotina</taxon>
        <taxon>Dothideomycetes</taxon>
        <taxon>Pleosporomycetidae</taxon>
        <taxon>Pleosporales</taxon>
        <taxon>Pleosporineae</taxon>
        <taxon>Cucurbitariaceae</taxon>
        <taxon>Neocucurbitaria</taxon>
    </lineage>
</organism>
<dbReference type="Proteomes" id="UP001140560">
    <property type="component" value="Unassembled WGS sequence"/>
</dbReference>